<evidence type="ECO:0000256" key="2">
    <source>
        <dbReference type="ARBA" id="ARBA00022517"/>
    </source>
</evidence>
<evidence type="ECO:0000256" key="1">
    <source>
        <dbReference type="ARBA" id="ARBA00022490"/>
    </source>
</evidence>
<evidence type="ECO:0000256" key="4">
    <source>
        <dbReference type="ARBA" id="ARBA00022884"/>
    </source>
</evidence>
<keyword evidence="2 5" id="KW-0690">Ribosome biogenesis</keyword>
<dbReference type="InterPro" id="IPR006839">
    <property type="entry name" value="DarP"/>
</dbReference>
<evidence type="ECO:0000256" key="5">
    <source>
        <dbReference type="HAMAP-Rule" id="MF_00765"/>
    </source>
</evidence>
<dbReference type="Pfam" id="PF04751">
    <property type="entry name" value="DarP"/>
    <property type="match status" value="1"/>
</dbReference>
<proteinExistence type="inferred from homology"/>
<dbReference type="EMBL" id="JACXSS010000001">
    <property type="protein sequence ID" value="MBD9354369.1"/>
    <property type="molecule type" value="Genomic_DNA"/>
</dbReference>
<feature type="compositionally biased region" description="Basic and acidic residues" evidence="6">
    <location>
        <begin position="164"/>
        <end position="173"/>
    </location>
</feature>
<keyword evidence="1 5" id="KW-0963">Cytoplasm</keyword>
<accession>A0ABR9CWP3</accession>
<evidence type="ECO:0000256" key="3">
    <source>
        <dbReference type="ARBA" id="ARBA00022730"/>
    </source>
</evidence>
<dbReference type="Proteomes" id="UP000652176">
    <property type="component" value="Unassembled WGS sequence"/>
</dbReference>
<dbReference type="PANTHER" id="PTHR38101">
    <property type="entry name" value="UPF0307 PROTEIN YJGA"/>
    <property type="match status" value="1"/>
</dbReference>
<keyword evidence="8" id="KW-1185">Reference proteome</keyword>
<dbReference type="SUPFAM" id="SSF158710">
    <property type="entry name" value="PSPTO4464-like"/>
    <property type="match status" value="1"/>
</dbReference>
<dbReference type="HAMAP" id="MF_00765">
    <property type="entry name" value="DarP"/>
    <property type="match status" value="1"/>
</dbReference>
<dbReference type="CDD" id="cd16331">
    <property type="entry name" value="YjgA-like"/>
    <property type="match status" value="1"/>
</dbReference>
<comment type="function">
    <text evidence="5">Member of a network of 50S ribosomal subunit biogenesis factors which assembles along the 30S-50S interface, preventing incorrect 23S rRNA structures from forming. Promotes peptidyl transferase center (PTC) maturation.</text>
</comment>
<reference evidence="7 8" key="1">
    <citation type="submission" date="2020-09" db="EMBL/GenBank/DDBJ databases">
        <title>Methylomonas albis sp. nov. and Methylomonas fluvii sp. nov.: Two cold-adapted methanotrophs from the River Elbe and an amended description of Methylovulum psychrotolerans strain Eb1.</title>
        <authorList>
            <person name="Bussmann I.K."/>
            <person name="Klings K.-W."/>
            <person name="Warnstedt J."/>
            <person name="Hoppert M."/>
            <person name="Saborowski A."/>
            <person name="Horn F."/>
            <person name="Liebner S."/>
        </authorList>
    </citation>
    <scope>NUCLEOTIDE SEQUENCE [LARGE SCALE GENOMIC DNA]</scope>
    <source>
        <strain evidence="7 8">EbA</strain>
    </source>
</reference>
<gene>
    <name evidence="5" type="primary">darP</name>
    <name evidence="7" type="ORF">IE877_00440</name>
</gene>
<comment type="subcellular location">
    <subcellularLocation>
        <location evidence="5">Cytoplasm</location>
    </subcellularLocation>
    <text evidence="5">Associates with late stage pre-50S ribosomal subunits.</text>
</comment>
<feature type="compositionally biased region" description="Acidic residues" evidence="6">
    <location>
        <begin position="1"/>
        <end position="26"/>
    </location>
</feature>
<evidence type="ECO:0000313" key="8">
    <source>
        <dbReference type="Proteomes" id="UP000652176"/>
    </source>
</evidence>
<organism evidence="7 8">
    <name type="scientific">Methylomonas albis</name>
    <dbReference type="NCBI Taxonomy" id="1854563"/>
    <lineage>
        <taxon>Bacteria</taxon>
        <taxon>Pseudomonadati</taxon>
        <taxon>Pseudomonadota</taxon>
        <taxon>Gammaproteobacteria</taxon>
        <taxon>Methylococcales</taxon>
        <taxon>Methylococcaceae</taxon>
        <taxon>Methylomonas</taxon>
    </lineage>
</organism>
<dbReference type="RefSeq" id="WP_192372217.1">
    <property type="nucleotide sequence ID" value="NZ_CAJHIV010000001.1"/>
</dbReference>
<feature type="region of interest" description="Disordered" evidence="6">
    <location>
        <begin position="153"/>
        <end position="175"/>
    </location>
</feature>
<protein>
    <recommendedName>
        <fullName evidence="5">Dual-action ribosomal maturation protein DarP</fullName>
    </recommendedName>
    <alternativeName>
        <fullName evidence="5">Large ribosomal subunit assembly factor DarP</fullName>
    </alternativeName>
</protein>
<dbReference type="PANTHER" id="PTHR38101:SF1">
    <property type="entry name" value="UPF0307 PROTEIN YJGA"/>
    <property type="match status" value="1"/>
</dbReference>
<dbReference type="InterPro" id="IPR023153">
    <property type="entry name" value="DarP_sf"/>
</dbReference>
<dbReference type="Gene3D" id="1.10.60.30">
    <property type="entry name" value="PSPTO4464-like domains"/>
    <property type="match status" value="2"/>
</dbReference>
<keyword evidence="3 5" id="KW-0699">rRNA-binding</keyword>
<evidence type="ECO:0000256" key="6">
    <source>
        <dbReference type="SAM" id="MobiDB-lite"/>
    </source>
</evidence>
<name>A0ABR9CWP3_9GAMM</name>
<dbReference type="NCBIfam" id="NF003593">
    <property type="entry name" value="PRK05255.1-1"/>
    <property type="match status" value="1"/>
</dbReference>
<feature type="region of interest" description="Disordered" evidence="6">
    <location>
        <begin position="1"/>
        <end position="31"/>
    </location>
</feature>
<evidence type="ECO:0000313" key="7">
    <source>
        <dbReference type="EMBL" id="MBD9354369.1"/>
    </source>
</evidence>
<sequence length="209" mass="24196">MNDEDYQEEYEEEYYDETEGESEDAEAEHYAVRPNKTRIKKEIAEVLVMAEEICALSPTHIAEFELPESIEQALRDAGKMGQNSARKRLLKYITAQLRKLDTAAIHEKLARMKNRSAHAVREHHQAERWRDLLLAANGNQQLTQFMEEFPGADSQHLRQLQRNAQKEAKEAKPPKSARLLYKYLKELIADASGLPQDEEDERDNEDAED</sequence>
<dbReference type="PIRSF" id="PIRSF016183">
    <property type="entry name" value="UCP016183"/>
    <property type="match status" value="1"/>
</dbReference>
<comment type="similarity">
    <text evidence="5">Belongs to the DarP family.</text>
</comment>
<keyword evidence="4 5" id="KW-0694">RNA-binding</keyword>
<comment type="caution">
    <text evidence="7">The sequence shown here is derived from an EMBL/GenBank/DDBJ whole genome shotgun (WGS) entry which is preliminary data.</text>
</comment>